<dbReference type="Gene3D" id="3.30.460.20">
    <property type="entry name" value="CorA soluble domain-like"/>
    <property type="match status" value="1"/>
</dbReference>
<keyword evidence="8" id="KW-0460">Magnesium</keyword>
<protein>
    <recommendedName>
        <fullName evidence="8">Magnesium transport protein CorA</fullName>
    </recommendedName>
</protein>
<keyword evidence="7 8" id="KW-0472">Membrane</keyword>
<evidence type="ECO:0000256" key="5">
    <source>
        <dbReference type="ARBA" id="ARBA00022692"/>
    </source>
</evidence>
<dbReference type="PANTHER" id="PTHR46494">
    <property type="entry name" value="CORA FAMILY METAL ION TRANSPORTER (EUROFUNG)"/>
    <property type="match status" value="1"/>
</dbReference>
<evidence type="ECO:0000256" key="4">
    <source>
        <dbReference type="ARBA" id="ARBA00022475"/>
    </source>
</evidence>
<dbReference type="HOGENOM" id="CLU_007127_0_0_6"/>
<dbReference type="FunFam" id="1.20.58.340:FF:000012">
    <property type="entry name" value="Magnesium transport protein CorA"/>
    <property type="match status" value="1"/>
</dbReference>
<evidence type="ECO:0000313" key="11">
    <source>
        <dbReference type="Proteomes" id="UP000006062"/>
    </source>
</evidence>
<dbReference type="eggNOG" id="COG0598">
    <property type="taxonomic scope" value="Bacteria"/>
</dbReference>
<keyword evidence="11" id="KW-1185">Reference proteome</keyword>
<dbReference type="NCBIfam" id="TIGR00383">
    <property type="entry name" value="corA"/>
    <property type="match status" value="1"/>
</dbReference>
<dbReference type="AlphaFoldDB" id="I3YEK3"/>
<keyword evidence="5 8" id="KW-0812">Transmembrane</keyword>
<dbReference type="Proteomes" id="UP000006062">
    <property type="component" value="Chromosome"/>
</dbReference>
<keyword evidence="4 8" id="KW-1003">Cell membrane</keyword>
<dbReference type="GO" id="GO:0015087">
    <property type="term" value="F:cobalt ion transmembrane transporter activity"/>
    <property type="evidence" value="ECO:0007669"/>
    <property type="project" value="UniProtKB-UniRule"/>
</dbReference>
<gene>
    <name evidence="8" type="primary">corA</name>
    <name evidence="10" type="ordered locus">Thivi_3558</name>
</gene>
<dbReference type="KEGG" id="tvi:Thivi_3558"/>
<keyword evidence="8" id="KW-0406">Ion transport</keyword>
<dbReference type="Gene3D" id="1.20.58.340">
    <property type="entry name" value="Magnesium transport protein CorA, transmembrane region"/>
    <property type="match status" value="2"/>
</dbReference>
<keyword evidence="3 8" id="KW-0813">Transport</keyword>
<dbReference type="GO" id="GO:0005886">
    <property type="term" value="C:plasma membrane"/>
    <property type="evidence" value="ECO:0007669"/>
    <property type="project" value="UniProtKB-SubCell"/>
</dbReference>
<dbReference type="STRING" id="765911.Thivi_3558"/>
<evidence type="ECO:0000256" key="1">
    <source>
        <dbReference type="ARBA" id="ARBA00004651"/>
    </source>
</evidence>
<feature type="compositionally biased region" description="Basic residues" evidence="9">
    <location>
        <begin position="36"/>
        <end position="55"/>
    </location>
</feature>
<comment type="similarity">
    <text evidence="2 8">Belongs to the CorA metal ion transporter (MIT) (TC 1.A.35) family.</text>
</comment>
<dbReference type="EMBL" id="CP003154">
    <property type="protein sequence ID" value="AFL75421.1"/>
    <property type="molecule type" value="Genomic_DNA"/>
</dbReference>
<feature type="transmembrane region" description="Helical" evidence="8">
    <location>
        <begin position="351"/>
        <end position="370"/>
    </location>
</feature>
<dbReference type="GO" id="GO:0000287">
    <property type="term" value="F:magnesium ion binding"/>
    <property type="evidence" value="ECO:0007669"/>
    <property type="project" value="TreeGrafter"/>
</dbReference>
<dbReference type="InterPro" id="IPR004488">
    <property type="entry name" value="Mg/Co-transport_prot_CorA"/>
</dbReference>
<evidence type="ECO:0000256" key="6">
    <source>
        <dbReference type="ARBA" id="ARBA00022989"/>
    </source>
</evidence>
<dbReference type="InterPro" id="IPR045861">
    <property type="entry name" value="CorA_cytoplasmic_dom"/>
</dbReference>
<feature type="transmembrane region" description="Helical" evidence="8">
    <location>
        <begin position="382"/>
        <end position="402"/>
    </location>
</feature>
<dbReference type="InterPro" id="IPR045863">
    <property type="entry name" value="CorA_TM1_TM2"/>
</dbReference>
<dbReference type="Pfam" id="PF01544">
    <property type="entry name" value="CorA"/>
    <property type="match status" value="1"/>
</dbReference>
<dbReference type="PANTHER" id="PTHR46494:SF1">
    <property type="entry name" value="CORA FAMILY METAL ION TRANSPORTER (EUROFUNG)"/>
    <property type="match status" value="1"/>
</dbReference>
<dbReference type="InterPro" id="IPR002523">
    <property type="entry name" value="MgTranspt_CorA/ZnTranspt_ZntB"/>
</dbReference>
<dbReference type="GO" id="GO:0050897">
    <property type="term" value="F:cobalt ion binding"/>
    <property type="evidence" value="ECO:0007669"/>
    <property type="project" value="TreeGrafter"/>
</dbReference>
<dbReference type="CDD" id="cd12828">
    <property type="entry name" value="TmCorA-like_1"/>
    <property type="match status" value="1"/>
</dbReference>
<dbReference type="SUPFAM" id="SSF144083">
    <property type="entry name" value="Magnesium transport protein CorA, transmembrane region"/>
    <property type="match status" value="1"/>
</dbReference>
<keyword evidence="6 8" id="KW-1133">Transmembrane helix</keyword>
<evidence type="ECO:0000256" key="8">
    <source>
        <dbReference type="RuleBase" id="RU362010"/>
    </source>
</evidence>
<evidence type="ECO:0000256" key="3">
    <source>
        <dbReference type="ARBA" id="ARBA00022448"/>
    </source>
</evidence>
<reference evidence="10 11" key="1">
    <citation type="submission" date="2012-06" db="EMBL/GenBank/DDBJ databases">
        <title>Complete sequence of Thiocystis violascens DSM 198.</title>
        <authorList>
            <consortium name="US DOE Joint Genome Institute"/>
            <person name="Lucas S."/>
            <person name="Han J."/>
            <person name="Lapidus A."/>
            <person name="Cheng J.-F."/>
            <person name="Goodwin L."/>
            <person name="Pitluck S."/>
            <person name="Peters L."/>
            <person name="Ovchinnikova G."/>
            <person name="Teshima H."/>
            <person name="Detter J.C."/>
            <person name="Han C."/>
            <person name="Tapia R."/>
            <person name="Land M."/>
            <person name="Hauser L."/>
            <person name="Kyrpides N."/>
            <person name="Ivanova N."/>
            <person name="Pagani I."/>
            <person name="Vogl K."/>
            <person name="Liu Z."/>
            <person name="Frigaard N.-U."/>
            <person name="Bryant D."/>
            <person name="Woyke T."/>
        </authorList>
    </citation>
    <scope>NUCLEOTIDE SEQUENCE [LARGE SCALE GENOMIC DNA]</scope>
    <source>
        <strain evidence="11">ATCC 17096 / DSM 198 / 6111</strain>
    </source>
</reference>
<name>I3YEK3_THIV6</name>
<sequence>MPPRPDGAPPEMTRQAGNPPRSPRTSPKSANARPKPVGHKHAKRAARARLPRSKRAPPGLAAGIEYHELLQTPPDHPARVFCTDYSPERIQSQEVTDIAAFLAVHRPAWSQVRWIHVEGLRDQGVIRAIAEKYQLHPLAIEDVLHAGHRPKLEDFPAIGELPGRLFVIARSIRLTEDHQMLAEQIGCFLGRTTLLSFQQNSSPAIDQIQRRLENPLSRVRQHDASFLLYALIDALVDCFFPVLDASSERLETAEEDVLTQPQMQSLHAMHLIKRDLVMIRRAAWPMRELVSQLQRERHECLSEIAQTYFRDVQDHCVQIIDLIETYREIASAVTETYVSVVSNRTNDIMKVLTIIGTIFIPLTFLAGVYGMNMPIPENAWRFSYPVFWAVCLVIAGFMLWRFRRGGWL</sequence>
<comment type="subcellular location">
    <subcellularLocation>
        <location evidence="1">Cell membrane</location>
        <topology evidence="1">Multi-pass membrane protein</topology>
    </subcellularLocation>
    <subcellularLocation>
        <location evidence="8">Membrane</location>
        <topology evidence="8">Multi-pass membrane protein</topology>
    </subcellularLocation>
</comment>
<organism evidence="10 11">
    <name type="scientific">Thiocystis violascens (strain ATCC 17096 / DSM 198 / 6111)</name>
    <name type="common">Chromatium violascens</name>
    <dbReference type="NCBI Taxonomy" id="765911"/>
    <lineage>
        <taxon>Bacteria</taxon>
        <taxon>Pseudomonadati</taxon>
        <taxon>Pseudomonadota</taxon>
        <taxon>Gammaproteobacteria</taxon>
        <taxon>Chromatiales</taxon>
        <taxon>Chromatiaceae</taxon>
        <taxon>Thiocystis</taxon>
    </lineage>
</organism>
<feature type="region of interest" description="Disordered" evidence="9">
    <location>
        <begin position="1"/>
        <end position="58"/>
    </location>
</feature>
<proteinExistence type="inferred from homology"/>
<evidence type="ECO:0000256" key="7">
    <source>
        <dbReference type="ARBA" id="ARBA00023136"/>
    </source>
</evidence>
<comment type="function">
    <text evidence="8">Mediates influx of magnesium ions.</text>
</comment>
<accession>I3YEK3</accession>
<evidence type="ECO:0000256" key="9">
    <source>
        <dbReference type="SAM" id="MobiDB-lite"/>
    </source>
</evidence>
<evidence type="ECO:0000256" key="2">
    <source>
        <dbReference type="ARBA" id="ARBA00009765"/>
    </source>
</evidence>
<dbReference type="SUPFAM" id="SSF143865">
    <property type="entry name" value="CorA soluble domain-like"/>
    <property type="match status" value="1"/>
</dbReference>
<dbReference type="GO" id="GO:0015095">
    <property type="term" value="F:magnesium ion transmembrane transporter activity"/>
    <property type="evidence" value="ECO:0007669"/>
    <property type="project" value="UniProtKB-UniRule"/>
</dbReference>
<evidence type="ECO:0000313" key="10">
    <source>
        <dbReference type="EMBL" id="AFL75421.1"/>
    </source>
</evidence>